<dbReference type="GO" id="GO:0005886">
    <property type="term" value="C:plasma membrane"/>
    <property type="evidence" value="ECO:0007669"/>
    <property type="project" value="TreeGrafter"/>
</dbReference>
<dbReference type="Proteomes" id="UP000620124">
    <property type="component" value="Unassembled WGS sequence"/>
</dbReference>
<dbReference type="PRINTS" id="PR00899">
    <property type="entry name" value="GPCRSTE3"/>
</dbReference>
<evidence type="ECO:0000256" key="1">
    <source>
        <dbReference type="ARBA" id="ARBA00004141"/>
    </source>
</evidence>
<dbReference type="InterPro" id="IPR001499">
    <property type="entry name" value="GPCR_STE3"/>
</dbReference>
<feature type="transmembrane region" description="Helical" evidence="10">
    <location>
        <begin position="73"/>
        <end position="92"/>
    </location>
</feature>
<evidence type="ECO:0000256" key="5">
    <source>
        <dbReference type="ARBA" id="ARBA00022989"/>
    </source>
</evidence>
<comment type="similarity">
    <text evidence="2">Belongs to the G-protein coupled receptor 4 family.</text>
</comment>
<evidence type="ECO:0000256" key="9">
    <source>
        <dbReference type="ARBA" id="ARBA00023224"/>
    </source>
</evidence>
<keyword evidence="3" id="KW-0589">Pheromone response</keyword>
<proteinExistence type="inferred from homology"/>
<comment type="subcellular location">
    <subcellularLocation>
        <location evidence="1">Membrane</location>
        <topology evidence="1">Multi-pass membrane protein</topology>
    </subcellularLocation>
</comment>
<keyword evidence="8 11" id="KW-0675">Receptor</keyword>
<keyword evidence="6" id="KW-0297">G-protein coupled receptor</keyword>
<evidence type="ECO:0000256" key="4">
    <source>
        <dbReference type="ARBA" id="ARBA00022692"/>
    </source>
</evidence>
<dbReference type="GO" id="GO:0000750">
    <property type="term" value="P:pheromone-dependent signal transduction involved in conjugation with cellular fusion"/>
    <property type="evidence" value="ECO:0007669"/>
    <property type="project" value="TreeGrafter"/>
</dbReference>
<feature type="transmembrane region" description="Helical" evidence="10">
    <location>
        <begin position="36"/>
        <end position="53"/>
    </location>
</feature>
<organism evidence="11 12">
    <name type="scientific">Mycena venus</name>
    <dbReference type="NCBI Taxonomy" id="2733690"/>
    <lineage>
        <taxon>Eukaryota</taxon>
        <taxon>Fungi</taxon>
        <taxon>Dikarya</taxon>
        <taxon>Basidiomycota</taxon>
        <taxon>Agaricomycotina</taxon>
        <taxon>Agaricomycetes</taxon>
        <taxon>Agaricomycetidae</taxon>
        <taxon>Agaricales</taxon>
        <taxon>Marasmiineae</taxon>
        <taxon>Mycenaceae</taxon>
        <taxon>Mycena</taxon>
    </lineage>
</organism>
<keyword evidence="12" id="KW-1185">Reference proteome</keyword>
<keyword evidence="5 10" id="KW-1133">Transmembrane helix</keyword>
<evidence type="ECO:0000256" key="6">
    <source>
        <dbReference type="ARBA" id="ARBA00023040"/>
    </source>
</evidence>
<dbReference type="OrthoDB" id="2874149at2759"/>
<gene>
    <name evidence="11" type="ORF">MVEN_01649900</name>
</gene>
<dbReference type="AlphaFoldDB" id="A0A8H7CRJ5"/>
<dbReference type="EMBL" id="JACAZI010000014">
    <property type="protein sequence ID" value="KAF7344878.1"/>
    <property type="molecule type" value="Genomic_DNA"/>
</dbReference>
<evidence type="ECO:0000256" key="3">
    <source>
        <dbReference type="ARBA" id="ARBA00022507"/>
    </source>
</evidence>
<feature type="transmembrane region" description="Helical" evidence="10">
    <location>
        <begin position="6"/>
        <end position="24"/>
    </location>
</feature>
<evidence type="ECO:0000313" key="12">
    <source>
        <dbReference type="Proteomes" id="UP000620124"/>
    </source>
</evidence>
<dbReference type="PANTHER" id="PTHR28097">
    <property type="entry name" value="PHEROMONE A FACTOR RECEPTOR"/>
    <property type="match status" value="1"/>
</dbReference>
<keyword evidence="4 10" id="KW-0812">Transmembrane</keyword>
<feature type="transmembrane region" description="Helical" evidence="10">
    <location>
        <begin position="113"/>
        <end position="133"/>
    </location>
</feature>
<comment type="caution">
    <text evidence="11">The sequence shown here is derived from an EMBL/GenBank/DDBJ whole genome shotgun (WGS) entry which is preliminary data.</text>
</comment>
<accession>A0A8H7CRJ5</accession>
<keyword evidence="7 10" id="KW-0472">Membrane</keyword>
<keyword evidence="9" id="KW-0807">Transducer</keyword>
<evidence type="ECO:0000256" key="7">
    <source>
        <dbReference type="ARBA" id="ARBA00023136"/>
    </source>
</evidence>
<name>A0A8H7CRJ5_9AGAR</name>
<dbReference type="Pfam" id="PF02076">
    <property type="entry name" value="STE3"/>
    <property type="match status" value="1"/>
</dbReference>
<reference evidence="11" key="1">
    <citation type="submission" date="2020-05" db="EMBL/GenBank/DDBJ databases">
        <title>Mycena genomes resolve the evolution of fungal bioluminescence.</title>
        <authorList>
            <person name="Tsai I.J."/>
        </authorList>
    </citation>
    <scope>NUCLEOTIDE SEQUENCE</scope>
    <source>
        <strain evidence="11">CCC161011</strain>
    </source>
</reference>
<evidence type="ECO:0000256" key="8">
    <source>
        <dbReference type="ARBA" id="ARBA00023170"/>
    </source>
</evidence>
<protein>
    <submittedName>
        <fullName evidence="11">Pheromone receptor</fullName>
    </submittedName>
</protein>
<sequence>MLLVLSILSFLCAGLLTVFLIVLLHRPTVSTSNVAIILWLLLGKTIHAVNALVWPSNVDTTRIPVWFDIITKLLLGTTAALPGLHLCSARYLELLSSTRKIYPNMYLKRIHKLIDVALCYLLPLLYIILHFAVQNHRFDLVRNFGCSASIPRFTPAVLIIVIPPLIICIILIHIARLSTIHFALHLSARPSLSAPLFIRHLAKSASDPLLTAFYPNFNVIYVVGKPQEVTAAQTSWWAVPVVLIVYLVTASQGETGVNFDAESSLANPKLAAPQSVQLRSGWDDMIDIKKPSQGRRPFLLNPHVNPNSNSNLNHKFAAFSCSGDSSSVYSLSPTLNPTCTTPENDSAFTSSTLAYLALAQGEHSPEWVRAAGCYLHDDGGGECLS</sequence>
<evidence type="ECO:0000256" key="2">
    <source>
        <dbReference type="ARBA" id="ARBA00011085"/>
    </source>
</evidence>
<evidence type="ECO:0000313" key="11">
    <source>
        <dbReference type="EMBL" id="KAF7344878.1"/>
    </source>
</evidence>
<evidence type="ECO:0000256" key="10">
    <source>
        <dbReference type="SAM" id="Phobius"/>
    </source>
</evidence>
<feature type="transmembrane region" description="Helical" evidence="10">
    <location>
        <begin position="153"/>
        <end position="175"/>
    </location>
</feature>
<dbReference type="PANTHER" id="PTHR28097:SF1">
    <property type="entry name" value="PHEROMONE A FACTOR RECEPTOR"/>
    <property type="match status" value="1"/>
</dbReference>
<dbReference type="GO" id="GO:0004932">
    <property type="term" value="F:mating-type factor pheromone receptor activity"/>
    <property type="evidence" value="ECO:0007669"/>
    <property type="project" value="InterPro"/>
</dbReference>